<evidence type="ECO:0000313" key="2">
    <source>
        <dbReference type="EMBL" id="ERF61039.1"/>
    </source>
</evidence>
<proteinExistence type="predicted"/>
<dbReference type="EMBL" id="AUZJ01000019">
    <property type="protein sequence ID" value="ERF61039.1"/>
    <property type="molecule type" value="Genomic_DNA"/>
</dbReference>
<gene>
    <name evidence="2" type="ORF">HMPREF1325_0175</name>
</gene>
<accession>U1GWV3</accession>
<comment type="caution">
    <text evidence="2">The sequence shown here is derived from an EMBL/GenBank/DDBJ whole genome shotgun (WGS) entry which is preliminary data.</text>
</comment>
<dbReference type="AlphaFoldDB" id="U1GWV3"/>
<dbReference type="Proteomes" id="UP000016412">
    <property type="component" value="Unassembled WGS sequence"/>
</dbReference>
<name>U1GWV3_TRESO</name>
<organism evidence="2 3">
    <name type="scientific">Treponema socranskii subsp. socranskii VPI DR56BR1116 = ATCC 35536</name>
    <dbReference type="NCBI Taxonomy" id="1125725"/>
    <lineage>
        <taxon>Bacteria</taxon>
        <taxon>Pseudomonadati</taxon>
        <taxon>Spirochaetota</taxon>
        <taxon>Spirochaetia</taxon>
        <taxon>Spirochaetales</taxon>
        <taxon>Treponemataceae</taxon>
        <taxon>Treponema</taxon>
    </lineage>
</organism>
<feature type="compositionally biased region" description="Basic residues" evidence="1">
    <location>
        <begin position="51"/>
        <end position="60"/>
    </location>
</feature>
<dbReference type="STRING" id="1125725.HMPREF1325_0175"/>
<feature type="region of interest" description="Disordered" evidence="1">
    <location>
        <begin position="39"/>
        <end position="60"/>
    </location>
</feature>
<evidence type="ECO:0000256" key="1">
    <source>
        <dbReference type="SAM" id="MobiDB-lite"/>
    </source>
</evidence>
<reference evidence="2 3" key="1">
    <citation type="submission" date="2013-08" db="EMBL/GenBank/DDBJ databases">
        <authorList>
            <person name="Durkin A.S."/>
            <person name="Haft D.R."/>
            <person name="McCorrison J."/>
            <person name="Torralba M."/>
            <person name="Gillis M."/>
            <person name="Haft D.H."/>
            <person name="Methe B."/>
            <person name="Sutton G."/>
            <person name="Nelson K.E."/>
        </authorList>
    </citation>
    <scope>NUCLEOTIDE SEQUENCE [LARGE SCALE GENOMIC DNA]</scope>
    <source>
        <strain evidence="2 3">VPI DR56BR1116</strain>
    </source>
</reference>
<evidence type="ECO:0000313" key="3">
    <source>
        <dbReference type="Proteomes" id="UP000016412"/>
    </source>
</evidence>
<protein>
    <submittedName>
        <fullName evidence="2">Uncharacterized protein</fullName>
    </submittedName>
</protein>
<dbReference type="PATRIC" id="fig|1125725.3.peg.967"/>
<sequence>MQTSKIVRKARFRLRAVSSVRLTKAWLKKLEAAYTASLQSKLGSERSERSSRRKHSFISS</sequence>